<dbReference type="RefSeq" id="WP_184381833.1">
    <property type="nucleotide sequence ID" value="NZ_JACIDJ010000001.1"/>
</dbReference>
<evidence type="ECO:0000313" key="2">
    <source>
        <dbReference type="Proteomes" id="UP000553193"/>
    </source>
</evidence>
<dbReference type="PIRSF" id="PIRSF028304">
    <property type="entry name" value="UCP028304"/>
    <property type="match status" value="1"/>
</dbReference>
<evidence type="ECO:0000313" key="1">
    <source>
        <dbReference type="EMBL" id="MBB3896879.1"/>
    </source>
</evidence>
<dbReference type="PANTHER" id="PTHR35370">
    <property type="entry name" value="CYTOPLASMIC PROTEIN-RELATED-RELATED"/>
    <property type="match status" value="1"/>
</dbReference>
<dbReference type="EMBL" id="JACIDJ010000001">
    <property type="protein sequence ID" value="MBB3896879.1"/>
    <property type="molecule type" value="Genomic_DNA"/>
</dbReference>
<proteinExistence type="predicted"/>
<keyword evidence="2" id="KW-1185">Reference proteome</keyword>
<reference evidence="1 2" key="1">
    <citation type="submission" date="2020-08" db="EMBL/GenBank/DDBJ databases">
        <title>Genomic Encyclopedia of Type Strains, Phase IV (KMG-IV): sequencing the most valuable type-strain genomes for metagenomic binning, comparative biology and taxonomic classification.</title>
        <authorList>
            <person name="Goeker M."/>
        </authorList>
    </citation>
    <scope>NUCLEOTIDE SEQUENCE [LARGE SCALE GENOMIC DNA]</scope>
    <source>
        <strain evidence="1 2">DSM 19979</strain>
    </source>
</reference>
<protein>
    <submittedName>
        <fullName evidence="1">Type VI secretion system protein ImpG</fullName>
    </submittedName>
</protein>
<dbReference type="Proteomes" id="UP000553193">
    <property type="component" value="Unassembled WGS sequence"/>
</dbReference>
<comment type="caution">
    <text evidence="1">The sequence shown here is derived from an EMBL/GenBank/DDBJ whole genome shotgun (WGS) entry which is preliminary data.</text>
</comment>
<accession>A0A840A5T8</accession>
<dbReference type="PANTHER" id="PTHR35370:SF1">
    <property type="entry name" value="TYPE VI SECRETION SYSTEM COMPONENT TSSF1"/>
    <property type="match status" value="1"/>
</dbReference>
<dbReference type="AlphaFoldDB" id="A0A840A5T8"/>
<dbReference type="InterPro" id="IPR010272">
    <property type="entry name" value="T6SS_TssF"/>
</dbReference>
<dbReference type="NCBIfam" id="TIGR03359">
    <property type="entry name" value="VI_chp_6"/>
    <property type="match status" value="1"/>
</dbReference>
<dbReference type="Pfam" id="PF05947">
    <property type="entry name" value="T6SS_TssF"/>
    <property type="match status" value="1"/>
</dbReference>
<gene>
    <name evidence="1" type="ORF">GGQ83_000305</name>
</gene>
<sequence length="610" mass="66273">MSESLLPFYNRELAALRKLAGEFAQANQKAAGRLRIATDGTVDDPHVERLLEGVAFLAGRVQQRLDDELPEITDALLELLSPHLLAPVPSMATVRLSPKRDARGPAVVKRGTPIETEPVRGEVLRYLTCHDVTLWPVRIEAARLMGLPLEAPPNPRAPGASACLRITLRTTAEGLGFAETGLDRLRLHLRGSHQVAAALHELLATACVGVALADGPTDAMPTLLDATQLRAVGFEREEAALPWPQRAFDGHRLLTEYFAHPEKFLYLELGGLEARSLVQQGDRLEVFLYLSRAAPELERIVAAETLALHCTPVVNLFPYRCEPIAMDGTQSDWLVIPDVRRSAALELYSVESVRESRPDGRRRTVLPFQRLARDAGEEAEAAPMQWVAARGSAAAPLTGTETRLLLCDPGFNPEAPADGVLTIEGLCLNRDLPELLPFGGGQPRLRISDPAAPAEAMAECLYAPTPRLPPRLRDRGAWRLVSHLALNHLSVMGGPDAAAALREMLRLHDLRDTPETRAAISGLVSVTAGSGLARIPGQRPGVFARGLDVTLTFEAQAWNTGGLFLLAAVLERFLALQVSVNGFVRTRALLRGRANPVASWPPRSGTRVLL</sequence>
<name>A0A840A5T8_9PROT</name>
<organism evidence="1 2">
    <name type="scientific">Roseococcus suduntuyensis</name>
    <dbReference type="NCBI Taxonomy" id="455361"/>
    <lineage>
        <taxon>Bacteria</taxon>
        <taxon>Pseudomonadati</taxon>
        <taxon>Pseudomonadota</taxon>
        <taxon>Alphaproteobacteria</taxon>
        <taxon>Acetobacterales</taxon>
        <taxon>Roseomonadaceae</taxon>
        <taxon>Roseococcus</taxon>
    </lineage>
</organism>